<evidence type="ECO:0000256" key="1">
    <source>
        <dbReference type="ARBA" id="ARBA00023125"/>
    </source>
</evidence>
<gene>
    <name evidence="4" type="ORF">RSOLAG1IB_10338</name>
</gene>
<organism evidence="4 5">
    <name type="scientific">Thanatephorus cucumeris (strain AG1-IB / isolate 7/3/14)</name>
    <name type="common">Lettuce bottom rot fungus</name>
    <name type="synonym">Rhizoctonia solani</name>
    <dbReference type="NCBI Taxonomy" id="1108050"/>
    <lineage>
        <taxon>Eukaryota</taxon>
        <taxon>Fungi</taxon>
        <taxon>Dikarya</taxon>
        <taxon>Basidiomycota</taxon>
        <taxon>Agaricomycotina</taxon>
        <taxon>Agaricomycetes</taxon>
        <taxon>Cantharellales</taxon>
        <taxon>Ceratobasidiaceae</taxon>
        <taxon>Rhizoctonia</taxon>
        <taxon>Rhizoctonia solani AG-1</taxon>
    </lineage>
</organism>
<name>A0A0B7FZI5_THACB</name>
<proteinExistence type="predicted"/>
<evidence type="ECO:0000313" key="4">
    <source>
        <dbReference type="EMBL" id="CEL62274.1"/>
    </source>
</evidence>
<keyword evidence="2" id="KW-0233">DNA recombination</keyword>
<evidence type="ECO:0000259" key="3">
    <source>
        <dbReference type="Pfam" id="PF00589"/>
    </source>
</evidence>
<dbReference type="GO" id="GO:0006310">
    <property type="term" value="P:DNA recombination"/>
    <property type="evidence" value="ECO:0007669"/>
    <property type="project" value="UniProtKB-KW"/>
</dbReference>
<dbReference type="PANTHER" id="PTHR34605">
    <property type="entry name" value="PHAGE_INTEGRASE DOMAIN-CONTAINING PROTEIN"/>
    <property type="match status" value="1"/>
</dbReference>
<dbReference type="InterPro" id="IPR002104">
    <property type="entry name" value="Integrase_catalytic"/>
</dbReference>
<dbReference type="OrthoDB" id="3254696at2759"/>
<keyword evidence="1" id="KW-0238">DNA-binding</keyword>
<accession>A0A0B7FZI5</accession>
<dbReference type="EMBL" id="LN679164">
    <property type="protein sequence ID" value="CEL62274.1"/>
    <property type="molecule type" value="Genomic_DNA"/>
</dbReference>
<dbReference type="Gene3D" id="1.10.150.130">
    <property type="match status" value="1"/>
</dbReference>
<sequence length="441" mass="49242">MPPHRSIIGGIIQNLYTNRRVKKTHVASPVSTGSQDTSAVFRTLLHRTEQLPNVHSTALPSVTHAGPTLFPLSLSHEHTSSTSLDDRKIIQVMQDGLARGTKGNYTSIISSFLKFCADNNVPRKDQFPATEFILCGFIASLDRSVAGSTASTAVTALKRWHELHNQPWNGSERLALMVKGVANNAPASSKREKRTAVTTKMLADLASALVQDDPKDMAVLACALVAFFGQARLGELLSSSRLKHNPKSHPSRDSVVILLDNNSREVLLPRTKTNQIDGQSIIITKQKDPLDPVKAIECHFRINHSLEPSDHLFAHRIQNSRHRRHSLTHEDFMRRVNNIWSKLGYPRITGHSFRIGGTTMMLRNGVPPEVVKELGRWSSDAFYEYWRDLPTIAKQHVQLLDLNATVHPLAPVESQARRTRSFAAALNDRVRSQGRPAFRPY</sequence>
<dbReference type="InterPro" id="IPR052925">
    <property type="entry name" value="Phage_Integrase-like_Recomb"/>
</dbReference>
<protein>
    <recommendedName>
        <fullName evidence="3">Tyr recombinase domain-containing protein</fullName>
    </recommendedName>
</protein>
<dbReference type="Pfam" id="PF00589">
    <property type="entry name" value="Phage_integrase"/>
    <property type="match status" value="1"/>
</dbReference>
<evidence type="ECO:0000256" key="2">
    <source>
        <dbReference type="ARBA" id="ARBA00023172"/>
    </source>
</evidence>
<dbReference type="InterPro" id="IPR011010">
    <property type="entry name" value="DNA_brk_join_enz"/>
</dbReference>
<dbReference type="AlphaFoldDB" id="A0A0B7FZI5"/>
<dbReference type="SUPFAM" id="SSF47823">
    <property type="entry name" value="lambda integrase-like, N-terminal domain"/>
    <property type="match status" value="1"/>
</dbReference>
<keyword evidence="5" id="KW-1185">Reference proteome</keyword>
<dbReference type="SUPFAM" id="SSF56349">
    <property type="entry name" value="DNA breaking-rejoining enzymes"/>
    <property type="match status" value="1"/>
</dbReference>
<dbReference type="Gene3D" id="1.10.443.10">
    <property type="entry name" value="Intergrase catalytic core"/>
    <property type="match status" value="1"/>
</dbReference>
<feature type="domain" description="Tyr recombinase" evidence="3">
    <location>
        <begin position="262"/>
        <end position="381"/>
    </location>
</feature>
<dbReference type="InterPro" id="IPR013762">
    <property type="entry name" value="Integrase-like_cat_sf"/>
</dbReference>
<reference evidence="4 5" key="1">
    <citation type="submission" date="2014-11" db="EMBL/GenBank/DDBJ databases">
        <authorList>
            <person name="Wibberg Daniel"/>
        </authorList>
    </citation>
    <scope>NUCLEOTIDE SEQUENCE [LARGE SCALE GENOMIC DNA]</scope>
    <source>
        <strain evidence="4">Rhizoctonia solani AG1-IB 7/3/14</strain>
    </source>
</reference>
<dbReference type="PANTHER" id="PTHR34605:SF3">
    <property type="entry name" value="P CELL-TYPE AGGLUTINATION PROTEIN MAP4-LIKE-RELATED"/>
    <property type="match status" value="1"/>
</dbReference>
<dbReference type="InterPro" id="IPR010998">
    <property type="entry name" value="Integrase_recombinase_N"/>
</dbReference>
<evidence type="ECO:0000313" key="5">
    <source>
        <dbReference type="Proteomes" id="UP000059188"/>
    </source>
</evidence>
<dbReference type="GO" id="GO:0003677">
    <property type="term" value="F:DNA binding"/>
    <property type="evidence" value="ECO:0007669"/>
    <property type="project" value="UniProtKB-KW"/>
</dbReference>
<dbReference type="GO" id="GO:0015074">
    <property type="term" value="P:DNA integration"/>
    <property type="evidence" value="ECO:0007669"/>
    <property type="project" value="InterPro"/>
</dbReference>
<dbReference type="Proteomes" id="UP000059188">
    <property type="component" value="Unassembled WGS sequence"/>
</dbReference>